<dbReference type="PANTHER" id="PTHR30037:SF3">
    <property type="entry name" value="BLR0857 PROTEIN"/>
    <property type="match status" value="1"/>
</dbReference>
<evidence type="ECO:0000313" key="2">
    <source>
        <dbReference type="EMBL" id="RPA32276.1"/>
    </source>
</evidence>
<dbReference type="RefSeq" id="WP_124012818.1">
    <property type="nucleotide sequence ID" value="NZ_CP034073.1"/>
</dbReference>
<dbReference type="Gene3D" id="1.10.340.30">
    <property type="entry name" value="Hypothetical protein, domain 2"/>
    <property type="match status" value="1"/>
</dbReference>
<dbReference type="KEGG" id="spsr:EGC80_04100"/>
<proteinExistence type="predicted"/>
<dbReference type="GO" id="GO:0008725">
    <property type="term" value="F:DNA-3-methyladenine glycosylase activity"/>
    <property type="evidence" value="ECO:0007669"/>
    <property type="project" value="InterPro"/>
</dbReference>
<reference evidence="4" key="2">
    <citation type="submission" date="2018-11" db="EMBL/GenBank/DDBJ databases">
        <title>Shewanella sp. R106.</title>
        <authorList>
            <person name="Hwang Y.J."/>
            <person name="Hwang C.Y."/>
        </authorList>
    </citation>
    <scope>NUCLEOTIDE SEQUENCE [LARGE SCALE GENOMIC DNA]</scope>
    <source>
        <strain evidence="4">R106</strain>
    </source>
</reference>
<name>A0A3N4E539_9GAMM</name>
<keyword evidence="3" id="KW-1185">Reference proteome</keyword>
<dbReference type="InterPro" id="IPR005019">
    <property type="entry name" value="Adenine_glyco"/>
</dbReference>
<organism evidence="2 4">
    <name type="scientific">Shewanella psychromarinicola</name>
    <dbReference type="NCBI Taxonomy" id="2487742"/>
    <lineage>
        <taxon>Bacteria</taxon>
        <taxon>Pseudomonadati</taxon>
        <taxon>Pseudomonadota</taxon>
        <taxon>Gammaproteobacteria</taxon>
        <taxon>Alteromonadales</taxon>
        <taxon>Shewanellaceae</taxon>
        <taxon>Shewanella</taxon>
    </lineage>
</organism>
<protein>
    <submittedName>
        <fullName evidence="2">DNA-3-methyladenine glycosylase I</fullName>
    </submittedName>
</protein>
<dbReference type="OrthoDB" id="9795156at2"/>
<dbReference type="Proteomes" id="UP000273778">
    <property type="component" value="Chromosome"/>
</dbReference>
<dbReference type="Proteomes" id="UP000278855">
    <property type="component" value="Unassembled WGS sequence"/>
</dbReference>
<accession>A0A3N4E539</accession>
<dbReference type="InterPro" id="IPR011257">
    <property type="entry name" value="DNA_glycosylase"/>
</dbReference>
<sequence>MATLEKFNDMWVRACERKGGPEAVKSLLPHTLTADDIGDYSDATLLSALSKQVFQSGFVWRVVVNKWPAYEKAFFDFEPMKVLMLSPDQIQQRASDPALIRHQKKTQAIVDNAYMVQAISAEYGSFAAFIAQWPTDDITGLWRTLKKRGTRLGGNTGPYFLRTMGKDTFLLTQDVQAYLTGHNVVDAGFTSQTALRQTQAAFNQWQQESGLSLAHISRVISLGVGDNRV</sequence>
<dbReference type="PANTHER" id="PTHR30037">
    <property type="entry name" value="DNA-3-METHYLADENINE GLYCOSYLASE 1"/>
    <property type="match status" value="1"/>
</dbReference>
<evidence type="ECO:0000313" key="3">
    <source>
        <dbReference type="Proteomes" id="UP000273778"/>
    </source>
</evidence>
<dbReference type="EMBL" id="RKKB01000003">
    <property type="protein sequence ID" value="RPA32276.1"/>
    <property type="molecule type" value="Genomic_DNA"/>
</dbReference>
<evidence type="ECO:0000313" key="1">
    <source>
        <dbReference type="EMBL" id="AZG34183.1"/>
    </source>
</evidence>
<dbReference type="GO" id="GO:0006284">
    <property type="term" value="P:base-excision repair"/>
    <property type="evidence" value="ECO:0007669"/>
    <property type="project" value="InterPro"/>
</dbReference>
<dbReference type="AlphaFoldDB" id="A0A3N4E539"/>
<reference evidence="1 3" key="1">
    <citation type="submission" date="2018-11" db="EMBL/GenBank/DDBJ databases">
        <title>Shewanella sp. M2.</title>
        <authorList>
            <person name="Hwang Y.J."/>
            <person name="Hwang C.Y."/>
        </authorList>
    </citation>
    <scope>NUCLEOTIDE SEQUENCE [LARGE SCALE GENOMIC DNA]</scope>
    <source>
        <strain evidence="1 3">M2</strain>
    </source>
</reference>
<dbReference type="SUPFAM" id="SSF48150">
    <property type="entry name" value="DNA-glycosylase"/>
    <property type="match status" value="1"/>
</dbReference>
<dbReference type="InterPro" id="IPR052891">
    <property type="entry name" value="DNA-3mA_glycosylase"/>
</dbReference>
<gene>
    <name evidence="2" type="ORF">EGC77_10695</name>
    <name evidence="1" type="ORF">EGC80_04100</name>
</gene>
<evidence type="ECO:0000313" key="4">
    <source>
        <dbReference type="Proteomes" id="UP000278855"/>
    </source>
</evidence>
<dbReference type="EMBL" id="CP034073">
    <property type="protein sequence ID" value="AZG34183.1"/>
    <property type="molecule type" value="Genomic_DNA"/>
</dbReference>
<dbReference type="Pfam" id="PF03352">
    <property type="entry name" value="Adenine_glyco"/>
    <property type="match status" value="1"/>
</dbReference>
<reference evidence="2" key="3">
    <citation type="submission" date="2018-11" db="EMBL/GenBank/DDBJ databases">
        <authorList>
            <person name="Hwang Y.J."/>
            <person name="Hwang C.Y."/>
        </authorList>
    </citation>
    <scope>NUCLEOTIDE SEQUENCE</scope>
    <source>
        <strain evidence="2">R106</strain>
    </source>
</reference>